<dbReference type="InterPro" id="IPR029058">
    <property type="entry name" value="AB_hydrolase_fold"/>
</dbReference>
<dbReference type="Proteomes" id="UP001279734">
    <property type="component" value="Unassembled WGS sequence"/>
</dbReference>
<dbReference type="Gene3D" id="3.40.50.1820">
    <property type="entry name" value="alpha/beta hydrolase"/>
    <property type="match status" value="1"/>
</dbReference>
<accession>A0AAD3P6K4</accession>
<sequence length="248" mass="27745">MLRSDCFYNTGWTEDIRLVYFLHNEHADAPLFLVGTSIGENILYIKHLAYNTAKCGWDVVVSNYWGLGGVSITSDCFYNAGWTEDIRVVVCLLHNEHPDAPPFLVGTSVGANILSQVKYLGEDGDDIPIARAVSICSPWDLLIGDRFISRRLVQKFYDRALAIGLQDYTQLPQSRFSHLANWEGIKKVKYLGEDGGDIPIAGAVTICSPWDLLIGDRFISRGLVEKFYDRALAIGFQGYAQSYVLSSY</sequence>
<dbReference type="AlphaFoldDB" id="A0AAD3P6K4"/>
<comment type="similarity">
    <text evidence="1">Belongs to the AB hydrolase superfamily. AB hydrolase 4 family.</text>
</comment>
<organism evidence="2 3">
    <name type="scientific">Nepenthes gracilis</name>
    <name type="common">Slender pitcher plant</name>
    <dbReference type="NCBI Taxonomy" id="150966"/>
    <lineage>
        <taxon>Eukaryota</taxon>
        <taxon>Viridiplantae</taxon>
        <taxon>Streptophyta</taxon>
        <taxon>Embryophyta</taxon>
        <taxon>Tracheophyta</taxon>
        <taxon>Spermatophyta</taxon>
        <taxon>Magnoliopsida</taxon>
        <taxon>eudicotyledons</taxon>
        <taxon>Gunneridae</taxon>
        <taxon>Pentapetalae</taxon>
        <taxon>Caryophyllales</taxon>
        <taxon>Nepenthaceae</taxon>
        <taxon>Nepenthes</taxon>
    </lineage>
</organism>
<dbReference type="EMBL" id="BSYO01000002">
    <property type="protein sequence ID" value="GMH00312.1"/>
    <property type="molecule type" value="Genomic_DNA"/>
</dbReference>
<evidence type="ECO:0000256" key="1">
    <source>
        <dbReference type="ARBA" id="ARBA00010884"/>
    </source>
</evidence>
<reference evidence="2" key="1">
    <citation type="submission" date="2023-05" db="EMBL/GenBank/DDBJ databases">
        <title>Nepenthes gracilis genome sequencing.</title>
        <authorList>
            <person name="Fukushima K."/>
        </authorList>
    </citation>
    <scope>NUCLEOTIDE SEQUENCE</scope>
    <source>
        <strain evidence="2">SING2019-196</strain>
    </source>
</reference>
<comment type="caution">
    <text evidence="2">The sequence shown here is derived from an EMBL/GenBank/DDBJ whole genome shotgun (WGS) entry which is preliminary data.</text>
</comment>
<evidence type="ECO:0000313" key="2">
    <source>
        <dbReference type="EMBL" id="GMH00312.1"/>
    </source>
</evidence>
<dbReference type="GO" id="GO:0047372">
    <property type="term" value="F:monoacylglycerol lipase activity"/>
    <property type="evidence" value="ECO:0007669"/>
    <property type="project" value="TreeGrafter"/>
</dbReference>
<keyword evidence="3" id="KW-1185">Reference proteome</keyword>
<name>A0AAD3P6K4_NEPGR</name>
<dbReference type="GO" id="GO:0034338">
    <property type="term" value="F:short-chain carboxylesterase activity"/>
    <property type="evidence" value="ECO:0007669"/>
    <property type="project" value="TreeGrafter"/>
</dbReference>
<gene>
    <name evidence="2" type="ORF">Nepgr_002151</name>
</gene>
<proteinExistence type="inferred from homology"/>
<protein>
    <submittedName>
        <fullName evidence="2">Uncharacterized protein</fullName>
    </submittedName>
</protein>
<dbReference type="PANTHER" id="PTHR10794">
    <property type="entry name" value="ABHYDROLASE DOMAIN-CONTAINING PROTEIN"/>
    <property type="match status" value="1"/>
</dbReference>
<dbReference type="SUPFAM" id="SSF53474">
    <property type="entry name" value="alpha/beta-Hydrolases"/>
    <property type="match status" value="1"/>
</dbReference>
<dbReference type="InterPro" id="IPR050960">
    <property type="entry name" value="AB_hydrolase_4_sf"/>
</dbReference>
<evidence type="ECO:0000313" key="3">
    <source>
        <dbReference type="Proteomes" id="UP001279734"/>
    </source>
</evidence>
<dbReference type="PANTHER" id="PTHR10794:SF63">
    <property type="entry name" value="ALPHA_BETA HYDROLASE 1, ISOFORM A"/>
    <property type="match status" value="1"/>
</dbReference>